<evidence type="ECO:0000256" key="7">
    <source>
        <dbReference type="ARBA" id="ARBA00023137"/>
    </source>
</evidence>
<evidence type="ECO:0000256" key="11">
    <source>
        <dbReference type="PROSITE-ProRule" id="PRU10141"/>
    </source>
</evidence>
<sequence>MDDGYSMNSFLKDHLGFLRCLWDKIWPPEEAPGEPVVVTVSGQKLDMMTVLYDFDARTNDELSVMQGEELCKISDEGEYMMVRKVTGSLEIGLVPSTYVTFTSSPVNSVSNTESGFVEVSRTEAERLLLMPPNVSGSYLIRPSDSNVGLYSLSVRKDEKVIHFLINKNNREEFYLKPGRVFATIQELVNFHKINWKLLKIPLLQPYIEVALDENDRMYTPEQDLRSNDSWERPRSEFKLLNKLGEGFFGEVWQGVWKNNNKKVAIKTFKRAHIVQADMEKEINALKNLCHPNLIQLLAICSIGEPVYIVTELMTKGNLNSYLKSPEGTRLSYDSFLYIFYQVAEGMAYLESEKVVHRDLATRNVLVGDNLLCKIADFGLARILKDDMYSPEKNRAVPIKWTAPEALSHCKYTTKSDVWSFGILVYEVFTFGQMPYKDMTNPEVYNQVEQGYRLPKTSNCSTEMYKLMLECWDKDPNKRPSFQDIITMLEPYKGLTRKDVL</sequence>
<dbReference type="Proteomes" id="UP001295444">
    <property type="component" value="Chromosome 06"/>
</dbReference>
<keyword evidence="1 10" id="KW-0728">SH3 domain</keyword>
<dbReference type="PROSITE" id="PS00107">
    <property type="entry name" value="PROTEIN_KINASE_ATP"/>
    <property type="match status" value="1"/>
</dbReference>
<dbReference type="PANTHER" id="PTHR24418">
    <property type="entry name" value="TYROSINE-PROTEIN KINASE"/>
    <property type="match status" value="1"/>
</dbReference>
<evidence type="ECO:0000256" key="4">
    <source>
        <dbReference type="ARBA" id="ARBA00022777"/>
    </source>
</evidence>
<dbReference type="InterPro" id="IPR017441">
    <property type="entry name" value="Protein_kinase_ATP_BS"/>
</dbReference>
<dbReference type="SMART" id="SM00326">
    <property type="entry name" value="SH3"/>
    <property type="match status" value="1"/>
</dbReference>
<dbReference type="InterPro" id="IPR000980">
    <property type="entry name" value="SH2"/>
</dbReference>
<evidence type="ECO:0000259" key="13">
    <source>
        <dbReference type="PROSITE" id="PS50001"/>
    </source>
</evidence>
<dbReference type="PROSITE" id="PS00109">
    <property type="entry name" value="PROTEIN_KINASE_TYR"/>
    <property type="match status" value="1"/>
</dbReference>
<dbReference type="EMBL" id="OW240917">
    <property type="protein sequence ID" value="CAH2303264.1"/>
    <property type="molecule type" value="Genomic_DNA"/>
</dbReference>
<dbReference type="PROSITE" id="PS50002">
    <property type="entry name" value="SH3"/>
    <property type="match status" value="1"/>
</dbReference>
<proteinExistence type="inferred from homology"/>
<dbReference type="InterPro" id="IPR036028">
    <property type="entry name" value="SH3-like_dom_sf"/>
</dbReference>
<reference evidence="16" key="1">
    <citation type="submission" date="2022-03" db="EMBL/GenBank/DDBJ databases">
        <authorList>
            <person name="Alioto T."/>
            <person name="Alioto T."/>
            <person name="Gomez Garrido J."/>
        </authorList>
    </citation>
    <scope>NUCLEOTIDE SEQUENCE</scope>
</reference>
<evidence type="ECO:0000256" key="3">
    <source>
        <dbReference type="ARBA" id="ARBA00022741"/>
    </source>
</evidence>
<dbReference type="PRINTS" id="PR00401">
    <property type="entry name" value="SH2DOMAIN"/>
</dbReference>
<dbReference type="SUPFAM" id="SSF55550">
    <property type="entry name" value="SH2 domain"/>
    <property type="match status" value="1"/>
</dbReference>
<comment type="similarity">
    <text evidence="12">Belongs to the protein kinase superfamily. Tyr protein kinase family.</text>
</comment>
<dbReference type="Pfam" id="PF00018">
    <property type="entry name" value="SH3_1"/>
    <property type="match status" value="1"/>
</dbReference>
<evidence type="ECO:0000313" key="16">
    <source>
        <dbReference type="EMBL" id="CAH2303264.1"/>
    </source>
</evidence>
<keyword evidence="7 12" id="KW-0829">Tyrosine-protein kinase</keyword>
<dbReference type="Pfam" id="PF07714">
    <property type="entry name" value="PK_Tyr_Ser-Thr"/>
    <property type="match status" value="1"/>
</dbReference>
<dbReference type="PROSITE" id="PS50001">
    <property type="entry name" value="SH2"/>
    <property type="match status" value="1"/>
</dbReference>
<dbReference type="FunFam" id="3.30.200.20:FF:000053">
    <property type="entry name" value="Tyrosine-protein kinase"/>
    <property type="match status" value="1"/>
</dbReference>
<dbReference type="InterPro" id="IPR050198">
    <property type="entry name" value="Non-receptor_tyrosine_kinases"/>
</dbReference>
<dbReference type="InterPro" id="IPR000719">
    <property type="entry name" value="Prot_kinase_dom"/>
</dbReference>
<dbReference type="InterPro" id="IPR036860">
    <property type="entry name" value="SH2_dom_sf"/>
</dbReference>
<evidence type="ECO:0000313" key="17">
    <source>
        <dbReference type="Proteomes" id="UP001295444"/>
    </source>
</evidence>
<dbReference type="AlphaFoldDB" id="A0AAD1WBT2"/>
<dbReference type="GO" id="GO:0005524">
    <property type="term" value="F:ATP binding"/>
    <property type="evidence" value="ECO:0007669"/>
    <property type="project" value="UniProtKB-UniRule"/>
</dbReference>
<keyword evidence="17" id="KW-1185">Reference proteome</keyword>
<evidence type="ECO:0000259" key="14">
    <source>
        <dbReference type="PROSITE" id="PS50002"/>
    </source>
</evidence>
<dbReference type="FunFam" id="1.10.510.10:FF:000554">
    <property type="entry name" value="Predicted protein"/>
    <property type="match status" value="1"/>
</dbReference>
<name>A0AAD1WBT2_PELCU</name>
<evidence type="ECO:0000256" key="8">
    <source>
        <dbReference type="ARBA" id="ARBA00051245"/>
    </source>
</evidence>
<accession>A0AAD1WBT2</accession>
<dbReference type="SMART" id="SM00219">
    <property type="entry name" value="TyrKc"/>
    <property type="match status" value="1"/>
</dbReference>
<evidence type="ECO:0000256" key="12">
    <source>
        <dbReference type="RuleBase" id="RU362096"/>
    </source>
</evidence>
<feature type="domain" description="SH3" evidence="14">
    <location>
        <begin position="43"/>
        <end position="104"/>
    </location>
</feature>
<keyword evidence="2 12" id="KW-0808">Transferase</keyword>
<feature type="domain" description="SH2" evidence="13">
    <location>
        <begin position="115"/>
        <end position="206"/>
    </location>
</feature>
<keyword evidence="6 9" id="KW-0727">SH2 domain</keyword>
<comment type="catalytic activity">
    <reaction evidence="8 12">
        <text>L-tyrosyl-[protein] + ATP = O-phospho-L-tyrosyl-[protein] + ADP + H(+)</text>
        <dbReference type="Rhea" id="RHEA:10596"/>
        <dbReference type="Rhea" id="RHEA-COMP:10136"/>
        <dbReference type="Rhea" id="RHEA-COMP:20101"/>
        <dbReference type="ChEBI" id="CHEBI:15378"/>
        <dbReference type="ChEBI" id="CHEBI:30616"/>
        <dbReference type="ChEBI" id="CHEBI:46858"/>
        <dbReference type="ChEBI" id="CHEBI:61978"/>
        <dbReference type="ChEBI" id="CHEBI:456216"/>
        <dbReference type="EC" id="2.7.10.2"/>
    </reaction>
</comment>
<evidence type="ECO:0000256" key="10">
    <source>
        <dbReference type="PROSITE-ProRule" id="PRU00192"/>
    </source>
</evidence>
<dbReference type="PROSITE" id="PS50011">
    <property type="entry name" value="PROTEIN_KINASE_DOM"/>
    <property type="match status" value="1"/>
</dbReference>
<dbReference type="Gene3D" id="1.10.510.10">
    <property type="entry name" value="Transferase(Phosphotransferase) domain 1"/>
    <property type="match status" value="1"/>
</dbReference>
<dbReference type="InterPro" id="IPR001245">
    <property type="entry name" value="Ser-Thr/Tyr_kinase_cat_dom"/>
</dbReference>
<dbReference type="SUPFAM" id="SSF56112">
    <property type="entry name" value="Protein kinase-like (PK-like)"/>
    <property type="match status" value="1"/>
</dbReference>
<evidence type="ECO:0000256" key="2">
    <source>
        <dbReference type="ARBA" id="ARBA00022679"/>
    </source>
</evidence>
<gene>
    <name evidence="16" type="ORF">PECUL_23A060470</name>
</gene>
<feature type="domain" description="Protein kinase" evidence="15">
    <location>
        <begin position="237"/>
        <end position="492"/>
    </location>
</feature>
<evidence type="ECO:0000256" key="1">
    <source>
        <dbReference type="ARBA" id="ARBA00022443"/>
    </source>
</evidence>
<organism evidence="16 17">
    <name type="scientific">Pelobates cultripes</name>
    <name type="common">Western spadefoot toad</name>
    <dbReference type="NCBI Taxonomy" id="61616"/>
    <lineage>
        <taxon>Eukaryota</taxon>
        <taxon>Metazoa</taxon>
        <taxon>Chordata</taxon>
        <taxon>Craniata</taxon>
        <taxon>Vertebrata</taxon>
        <taxon>Euteleostomi</taxon>
        <taxon>Amphibia</taxon>
        <taxon>Batrachia</taxon>
        <taxon>Anura</taxon>
        <taxon>Pelobatoidea</taxon>
        <taxon>Pelobatidae</taxon>
        <taxon>Pelobates</taxon>
    </lineage>
</organism>
<keyword evidence="3 11" id="KW-0547">Nucleotide-binding</keyword>
<feature type="binding site" evidence="11">
    <location>
        <position position="266"/>
    </location>
    <ligand>
        <name>ATP</name>
        <dbReference type="ChEBI" id="CHEBI:30616"/>
    </ligand>
</feature>
<dbReference type="PRINTS" id="PR00109">
    <property type="entry name" value="TYRKINASE"/>
</dbReference>
<dbReference type="Gene3D" id="3.30.505.10">
    <property type="entry name" value="SH2 domain"/>
    <property type="match status" value="1"/>
</dbReference>
<evidence type="ECO:0000256" key="6">
    <source>
        <dbReference type="ARBA" id="ARBA00022999"/>
    </source>
</evidence>
<keyword evidence="5 11" id="KW-0067">ATP-binding</keyword>
<dbReference type="InterPro" id="IPR020635">
    <property type="entry name" value="Tyr_kinase_cat_dom"/>
</dbReference>
<evidence type="ECO:0000256" key="9">
    <source>
        <dbReference type="PROSITE-ProRule" id="PRU00191"/>
    </source>
</evidence>
<dbReference type="InterPro" id="IPR001452">
    <property type="entry name" value="SH3_domain"/>
</dbReference>
<dbReference type="InterPro" id="IPR008266">
    <property type="entry name" value="Tyr_kinase_AS"/>
</dbReference>
<evidence type="ECO:0000256" key="5">
    <source>
        <dbReference type="ARBA" id="ARBA00022840"/>
    </source>
</evidence>
<keyword evidence="4 12" id="KW-0418">Kinase</keyword>
<dbReference type="Pfam" id="PF00017">
    <property type="entry name" value="SH2"/>
    <property type="match status" value="1"/>
</dbReference>
<dbReference type="InterPro" id="IPR011009">
    <property type="entry name" value="Kinase-like_dom_sf"/>
</dbReference>
<dbReference type="GO" id="GO:0004715">
    <property type="term" value="F:non-membrane spanning protein tyrosine kinase activity"/>
    <property type="evidence" value="ECO:0007669"/>
    <property type="project" value="UniProtKB-EC"/>
</dbReference>
<dbReference type="SUPFAM" id="SSF50044">
    <property type="entry name" value="SH3-domain"/>
    <property type="match status" value="1"/>
</dbReference>
<evidence type="ECO:0000259" key="15">
    <source>
        <dbReference type="PROSITE" id="PS50011"/>
    </source>
</evidence>
<dbReference type="EC" id="2.7.10.2" evidence="12"/>
<dbReference type="Gene3D" id="2.30.30.40">
    <property type="entry name" value="SH3 Domains"/>
    <property type="match status" value="1"/>
</dbReference>
<protein>
    <recommendedName>
        <fullName evidence="12">Tyrosine-protein kinase</fullName>
        <ecNumber evidence="12">2.7.10.2</ecNumber>
    </recommendedName>
</protein>
<dbReference type="SMART" id="SM00252">
    <property type="entry name" value="SH2"/>
    <property type="match status" value="1"/>
</dbReference>